<sequence>MTLHQYAEQLREQNKPHEALRIYEDVILAYQEQGDYAGLVEALMGRGLTYKHLYGLTHDVSFATIARHTVLSSLEIAQTHNLKDKIYRCYFHLGEMEILFQNYARAIECYTTALSQYPNDAAEKGDFQYHLGSAQYRSGNREEGKRNLIEGMKKIEEHESSTDSFLFHVWQSGGYMTMAELLWHDVPIEAKKYLHRAEQIINADNRLIIRKRQLQQLKEKLPTTD</sequence>
<dbReference type="EMBL" id="LCIQ01000037">
    <property type="protein sequence ID" value="KKT59567.1"/>
    <property type="molecule type" value="Genomic_DNA"/>
</dbReference>
<dbReference type="SUPFAM" id="SSF48452">
    <property type="entry name" value="TPR-like"/>
    <property type="match status" value="1"/>
</dbReference>
<dbReference type="Gene3D" id="1.25.40.10">
    <property type="entry name" value="Tetratricopeptide repeat domain"/>
    <property type="match status" value="1"/>
</dbReference>
<name>A0A0G1KT82_9BACT</name>
<organism evidence="2 3">
    <name type="scientific">Candidatus Gottesmanbacteria bacterium GW2011_GWA1_44_24b</name>
    <dbReference type="NCBI Taxonomy" id="1618437"/>
    <lineage>
        <taxon>Bacteria</taxon>
        <taxon>Candidatus Gottesmaniibacteriota</taxon>
    </lineage>
</organism>
<dbReference type="InterPro" id="IPR019734">
    <property type="entry name" value="TPR_rpt"/>
</dbReference>
<evidence type="ECO:0000313" key="2">
    <source>
        <dbReference type="EMBL" id="KKT59567.1"/>
    </source>
</evidence>
<gene>
    <name evidence="2" type="ORF">UW52_C0037G0015</name>
</gene>
<comment type="caution">
    <text evidence="2">The sequence shown here is derived from an EMBL/GenBank/DDBJ whole genome shotgun (WGS) entry which is preliminary data.</text>
</comment>
<protein>
    <submittedName>
        <fullName evidence="2">Uncharacterized protein</fullName>
    </submittedName>
</protein>
<dbReference type="InterPro" id="IPR011990">
    <property type="entry name" value="TPR-like_helical_dom_sf"/>
</dbReference>
<reference evidence="2 3" key="1">
    <citation type="journal article" date="2015" name="Nature">
        <title>rRNA introns, odd ribosomes, and small enigmatic genomes across a large radiation of phyla.</title>
        <authorList>
            <person name="Brown C.T."/>
            <person name="Hug L.A."/>
            <person name="Thomas B.C."/>
            <person name="Sharon I."/>
            <person name="Castelle C.J."/>
            <person name="Singh A."/>
            <person name="Wilkins M.J."/>
            <person name="Williams K.H."/>
            <person name="Banfield J.F."/>
        </authorList>
    </citation>
    <scope>NUCLEOTIDE SEQUENCE [LARGE SCALE GENOMIC DNA]</scope>
</reference>
<keyword evidence="1" id="KW-0802">TPR repeat</keyword>
<dbReference type="SMART" id="SM00028">
    <property type="entry name" value="TPR"/>
    <property type="match status" value="2"/>
</dbReference>
<proteinExistence type="predicted"/>
<accession>A0A0G1KT82</accession>
<feature type="repeat" description="TPR" evidence="1">
    <location>
        <begin position="87"/>
        <end position="120"/>
    </location>
</feature>
<evidence type="ECO:0000313" key="3">
    <source>
        <dbReference type="Proteomes" id="UP000034521"/>
    </source>
</evidence>
<dbReference type="AlphaFoldDB" id="A0A0G1KT82"/>
<evidence type="ECO:0000256" key="1">
    <source>
        <dbReference type="PROSITE-ProRule" id="PRU00339"/>
    </source>
</evidence>
<dbReference type="Proteomes" id="UP000034521">
    <property type="component" value="Unassembled WGS sequence"/>
</dbReference>
<dbReference type="Pfam" id="PF13174">
    <property type="entry name" value="TPR_6"/>
    <property type="match status" value="1"/>
</dbReference>
<dbReference type="PROSITE" id="PS50005">
    <property type="entry name" value="TPR"/>
    <property type="match status" value="1"/>
</dbReference>